<dbReference type="AlphaFoldDB" id="C0Z6Z9"/>
<dbReference type="STRING" id="358681.BBR47_29230"/>
<dbReference type="Gene3D" id="2.30.110.40">
    <property type="entry name" value="Phage tail tube protein"/>
    <property type="match status" value="1"/>
</dbReference>
<dbReference type="InterPro" id="IPR018989">
    <property type="entry name" value="DUF2001"/>
</dbReference>
<sequence length="144" mass="16371">MKRPDASRVINGTYGRIWVDGELWMEVDEFEAKITIAYEELNFANEPGTFQKGLGWSGEGTMKIKKIYSRVQRKMAANVRKGIYPRSSIVGKVADPEAHGAERVALYDTTFSEFMLLKFAQKTVGSEDIPFRFSDYEMLDMIPG</sequence>
<dbReference type="SUPFAM" id="SSF69279">
    <property type="entry name" value="Phage tail proteins"/>
    <property type="match status" value="1"/>
</dbReference>
<organism evidence="2 3">
    <name type="scientific">Brevibacillus brevis (strain 47 / JCM 6285 / NBRC 100599)</name>
    <dbReference type="NCBI Taxonomy" id="358681"/>
    <lineage>
        <taxon>Bacteria</taxon>
        <taxon>Bacillati</taxon>
        <taxon>Bacillota</taxon>
        <taxon>Bacilli</taxon>
        <taxon>Bacillales</taxon>
        <taxon>Paenibacillaceae</taxon>
        <taxon>Brevibacillus</taxon>
    </lineage>
</organism>
<dbReference type="Proteomes" id="UP000001877">
    <property type="component" value="Chromosome"/>
</dbReference>
<keyword evidence="3" id="KW-1185">Reference proteome</keyword>
<dbReference type="HOGENOM" id="CLU_139219_1_0_9"/>
<evidence type="ECO:0000313" key="1">
    <source>
        <dbReference type="EMBL" id="BAH43900.1"/>
    </source>
</evidence>
<name>C0Z6Z9_BREBN</name>
<dbReference type="InterPro" id="IPR038628">
    <property type="entry name" value="XkdM-like_sf"/>
</dbReference>
<dbReference type="Pfam" id="PF09393">
    <property type="entry name" value="DUF2001"/>
    <property type="match status" value="1"/>
</dbReference>
<evidence type="ECO:0008006" key="4">
    <source>
        <dbReference type="Google" id="ProtNLM"/>
    </source>
</evidence>
<dbReference type="RefSeq" id="WP_015891219.1">
    <property type="nucleotide sequence ID" value="NC_012491.1"/>
</dbReference>
<evidence type="ECO:0000313" key="2">
    <source>
        <dbReference type="EMBL" id="BAH46348.1"/>
    </source>
</evidence>
<dbReference type="KEGG" id="bbe:BBR47_53710"/>
<dbReference type="KEGG" id="bbe:BBR47_29230"/>
<dbReference type="EMBL" id="AP008955">
    <property type="protein sequence ID" value="BAH43900.1"/>
    <property type="molecule type" value="Genomic_DNA"/>
</dbReference>
<proteinExistence type="predicted"/>
<protein>
    <recommendedName>
        <fullName evidence="4">Terminase</fullName>
    </recommendedName>
</protein>
<gene>
    <name evidence="1" type="ordered locus">BBR47_29230</name>
    <name evidence="2" type="ordered locus">BBR47_53710</name>
</gene>
<evidence type="ECO:0000313" key="3">
    <source>
        <dbReference type="Proteomes" id="UP000001877"/>
    </source>
</evidence>
<dbReference type="eggNOG" id="ENOG5030DF7">
    <property type="taxonomic scope" value="Bacteria"/>
</dbReference>
<reference evidence="2 3" key="1">
    <citation type="submission" date="2005-03" db="EMBL/GenBank/DDBJ databases">
        <title>Brevibacillus brevis strain 47, complete genome.</title>
        <authorList>
            <person name="Hosoyama A."/>
            <person name="Yamada R."/>
            <person name="Hongo Y."/>
            <person name="Terui Y."/>
            <person name="Ankai A."/>
            <person name="Masuyama W."/>
            <person name="Sekiguchi M."/>
            <person name="Takeda T."/>
            <person name="Asano K."/>
            <person name="Ohji S."/>
            <person name="Ichikawa N."/>
            <person name="Narita S."/>
            <person name="Aoki N."/>
            <person name="Miura H."/>
            <person name="Matsushita S."/>
            <person name="Sekigawa T."/>
            <person name="Yamagata H."/>
            <person name="Yoshikawa H."/>
            <person name="Udaka S."/>
            <person name="Tanikawa S."/>
            <person name="Fujita N."/>
        </authorList>
    </citation>
    <scope>NUCLEOTIDE SEQUENCE [LARGE SCALE GENOMIC DNA]</scope>
    <source>
        <strain evidence="3">47 / JCM 6285 / NBRC 100599</strain>
        <strain evidence="2">NBRC 100599</strain>
    </source>
</reference>
<dbReference type="EMBL" id="AP008955">
    <property type="protein sequence ID" value="BAH46348.1"/>
    <property type="molecule type" value="Genomic_DNA"/>
</dbReference>
<accession>C0Z6Z9</accession>